<dbReference type="PANTHER" id="PTHR30193:SF37">
    <property type="entry name" value="INNER MEMBRANE ABC TRANSPORTER PERMEASE PROTEIN YCJO"/>
    <property type="match status" value="1"/>
</dbReference>
<gene>
    <name evidence="9" type="ORF">GCM10025789_12130</name>
</gene>
<evidence type="ECO:0000256" key="2">
    <source>
        <dbReference type="ARBA" id="ARBA00022448"/>
    </source>
</evidence>
<evidence type="ECO:0000256" key="6">
    <source>
        <dbReference type="ARBA" id="ARBA00023136"/>
    </source>
</evidence>
<feature type="transmembrane region" description="Helical" evidence="7">
    <location>
        <begin position="119"/>
        <end position="140"/>
    </location>
</feature>
<evidence type="ECO:0000313" key="9">
    <source>
        <dbReference type="EMBL" id="GAA4896050.1"/>
    </source>
</evidence>
<evidence type="ECO:0000259" key="8">
    <source>
        <dbReference type="PROSITE" id="PS50928"/>
    </source>
</evidence>
<comment type="subcellular location">
    <subcellularLocation>
        <location evidence="1 7">Cell membrane</location>
        <topology evidence="1 7">Multi-pass membrane protein</topology>
    </subcellularLocation>
</comment>
<dbReference type="InterPro" id="IPR035906">
    <property type="entry name" value="MetI-like_sf"/>
</dbReference>
<keyword evidence="2 7" id="KW-0813">Transport</keyword>
<comment type="caution">
    <text evidence="9">The sequence shown here is derived from an EMBL/GenBank/DDBJ whole genome shotgun (WGS) entry which is preliminary data.</text>
</comment>
<keyword evidence="3" id="KW-1003">Cell membrane</keyword>
<dbReference type="PANTHER" id="PTHR30193">
    <property type="entry name" value="ABC TRANSPORTER PERMEASE PROTEIN"/>
    <property type="match status" value="1"/>
</dbReference>
<keyword evidence="5 7" id="KW-1133">Transmembrane helix</keyword>
<evidence type="ECO:0000256" key="1">
    <source>
        <dbReference type="ARBA" id="ARBA00004651"/>
    </source>
</evidence>
<dbReference type="SUPFAM" id="SSF161098">
    <property type="entry name" value="MetI-like"/>
    <property type="match status" value="1"/>
</dbReference>
<dbReference type="RefSeq" id="WP_345580472.1">
    <property type="nucleotide sequence ID" value="NZ_BAABLV010000019.1"/>
</dbReference>
<dbReference type="EMBL" id="BAABLV010000019">
    <property type="protein sequence ID" value="GAA4896050.1"/>
    <property type="molecule type" value="Genomic_DNA"/>
</dbReference>
<feature type="transmembrane region" description="Helical" evidence="7">
    <location>
        <begin position="26"/>
        <end position="53"/>
    </location>
</feature>
<comment type="similarity">
    <text evidence="7">Belongs to the binding-protein-dependent transport system permease family.</text>
</comment>
<name>A0ABP9F8V4_9ACTN</name>
<feature type="transmembrane region" description="Helical" evidence="7">
    <location>
        <begin position="272"/>
        <end position="295"/>
    </location>
</feature>
<dbReference type="PROSITE" id="PS50928">
    <property type="entry name" value="ABC_TM1"/>
    <property type="match status" value="1"/>
</dbReference>
<dbReference type="CDD" id="cd06261">
    <property type="entry name" value="TM_PBP2"/>
    <property type="match status" value="1"/>
</dbReference>
<evidence type="ECO:0000256" key="7">
    <source>
        <dbReference type="RuleBase" id="RU363032"/>
    </source>
</evidence>
<keyword evidence="6 7" id="KW-0472">Membrane</keyword>
<keyword evidence="4 7" id="KW-0812">Transmembrane</keyword>
<reference evidence="10" key="1">
    <citation type="journal article" date="2019" name="Int. J. Syst. Evol. Microbiol.">
        <title>The Global Catalogue of Microorganisms (GCM) 10K type strain sequencing project: providing services to taxonomists for standard genome sequencing and annotation.</title>
        <authorList>
            <consortium name="The Broad Institute Genomics Platform"/>
            <consortium name="The Broad Institute Genome Sequencing Center for Infectious Disease"/>
            <person name="Wu L."/>
            <person name="Ma J."/>
        </authorList>
    </citation>
    <scope>NUCLEOTIDE SEQUENCE [LARGE SCALE GENOMIC DNA]</scope>
    <source>
        <strain evidence="10">JCM 19125</strain>
    </source>
</reference>
<evidence type="ECO:0000256" key="4">
    <source>
        <dbReference type="ARBA" id="ARBA00022692"/>
    </source>
</evidence>
<evidence type="ECO:0000313" key="10">
    <source>
        <dbReference type="Proteomes" id="UP001501521"/>
    </source>
</evidence>
<dbReference type="Pfam" id="PF00528">
    <property type="entry name" value="BPD_transp_1"/>
    <property type="match status" value="1"/>
</dbReference>
<feature type="transmembrane region" description="Helical" evidence="7">
    <location>
        <begin position="160"/>
        <end position="180"/>
    </location>
</feature>
<dbReference type="Proteomes" id="UP001501521">
    <property type="component" value="Unassembled WGS sequence"/>
</dbReference>
<evidence type="ECO:0000256" key="3">
    <source>
        <dbReference type="ARBA" id="ARBA00022475"/>
    </source>
</evidence>
<dbReference type="Gene3D" id="1.10.3720.10">
    <property type="entry name" value="MetI-like"/>
    <property type="match status" value="1"/>
</dbReference>
<dbReference type="InterPro" id="IPR000515">
    <property type="entry name" value="MetI-like"/>
</dbReference>
<protein>
    <submittedName>
        <fullName evidence="9">Sugar ABC transporter permease</fullName>
    </submittedName>
</protein>
<proteinExistence type="inferred from homology"/>
<feature type="domain" description="ABC transmembrane type-1" evidence="8">
    <location>
        <begin position="83"/>
        <end position="293"/>
    </location>
</feature>
<keyword evidence="10" id="KW-1185">Reference proteome</keyword>
<feature type="transmembrane region" description="Helical" evidence="7">
    <location>
        <begin position="220"/>
        <end position="240"/>
    </location>
</feature>
<dbReference type="InterPro" id="IPR051393">
    <property type="entry name" value="ABC_transporter_permease"/>
</dbReference>
<evidence type="ECO:0000256" key="5">
    <source>
        <dbReference type="ARBA" id="ARBA00022989"/>
    </source>
</evidence>
<accession>A0ABP9F8V4</accession>
<organism evidence="9 10">
    <name type="scientific">Tessaracoccus lubricantis</name>
    <dbReference type="NCBI Taxonomy" id="545543"/>
    <lineage>
        <taxon>Bacteria</taxon>
        <taxon>Bacillati</taxon>
        <taxon>Actinomycetota</taxon>
        <taxon>Actinomycetes</taxon>
        <taxon>Propionibacteriales</taxon>
        <taxon>Propionibacteriaceae</taxon>
        <taxon>Tessaracoccus</taxon>
    </lineage>
</organism>
<feature type="transmembrane region" description="Helical" evidence="7">
    <location>
        <begin position="82"/>
        <end position="107"/>
    </location>
</feature>
<sequence length="305" mass="33139">MVREEEAPVGDNRGTRSRKHEKRAALGFLTPSAIGLTLFVLLPTILAIATSFFHWPTFGDVTFAGWDNYKTLFAPGNAFPAALINTIVFTIVVVPLNLVLTLAMAFWISTSRISHVYRVLFFLPVVTPSVATSIIWKMLYQPGGIIDYLAQSVGIQMPNLLATNSTALMAVVVVVIWNGLGYNTLIFSAAIDQLPDSVLDAAKIDGAGFWSTLFRVKLPLMTPAIFFATTITIIQAFQIFNQPYVMTAGGPGNATVTVVMDVYQKAFQGGQLGAAAAPAMILFALILAVTALQWLGQKKWVSYDQ</sequence>